<dbReference type="InterPro" id="IPR050177">
    <property type="entry name" value="Lipid_A_modif_metabolic_enz"/>
</dbReference>
<keyword evidence="2" id="KW-0560">Oxidoreductase</keyword>
<gene>
    <name evidence="4" type="ORF">S12H4_02341</name>
</gene>
<proteinExistence type="inferred from homology"/>
<name>X1RGS8_9ZZZZ</name>
<dbReference type="GO" id="GO:0016616">
    <property type="term" value="F:oxidoreductase activity, acting on the CH-OH group of donors, NAD or NADP as acceptor"/>
    <property type="evidence" value="ECO:0007669"/>
    <property type="project" value="InterPro"/>
</dbReference>
<dbReference type="Pfam" id="PF01073">
    <property type="entry name" value="3Beta_HSD"/>
    <property type="match status" value="1"/>
</dbReference>
<evidence type="ECO:0000256" key="1">
    <source>
        <dbReference type="ARBA" id="ARBA00009219"/>
    </source>
</evidence>
<evidence type="ECO:0000256" key="2">
    <source>
        <dbReference type="ARBA" id="ARBA00023002"/>
    </source>
</evidence>
<dbReference type="Gene3D" id="3.40.50.720">
    <property type="entry name" value="NAD(P)-binding Rossmann-like Domain"/>
    <property type="match status" value="1"/>
</dbReference>
<dbReference type="GO" id="GO:0006694">
    <property type="term" value="P:steroid biosynthetic process"/>
    <property type="evidence" value="ECO:0007669"/>
    <property type="project" value="InterPro"/>
</dbReference>
<evidence type="ECO:0000313" key="4">
    <source>
        <dbReference type="EMBL" id="GAI66186.1"/>
    </source>
</evidence>
<evidence type="ECO:0000259" key="3">
    <source>
        <dbReference type="Pfam" id="PF01073"/>
    </source>
</evidence>
<reference evidence="4" key="1">
    <citation type="journal article" date="2014" name="Front. Microbiol.">
        <title>High frequency of phylogenetically diverse reductive dehalogenase-homologous genes in deep subseafloor sedimentary metagenomes.</title>
        <authorList>
            <person name="Kawai M."/>
            <person name="Futagami T."/>
            <person name="Toyoda A."/>
            <person name="Takaki Y."/>
            <person name="Nishi S."/>
            <person name="Hori S."/>
            <person name="Arai W."/>
            <person name="Tsubouchi T."/>
            <person name="Morono Y."/>
            <person name="Uchiyama I."/>
            <person name="Ito T."/>
            <person name="Fujiyama A."/>
            <person name="Inagaki F."/>
            <person name="Takami H."/>
        </authorList>
    </citation>
    <scope>NUCLEOTIDE SEQUENCE</scope>
    <source>
        <strain evidence="4">Expedition CK06-06</strain>
    </source>
</reference>
<dbReference type="PANTHER" id="PTHR43245:SF51">
    <property type="entry name" value="SHORT CHAIN DEHYDROGENASE_REDUCTASE FAMILY 42E, MEMBER 2"/>
    <property type="match status" value="1"/>
</dbReference>
<dbReference type="AlphaFoldDB" id="X1RGS8"/>
<protein>
    <recommendedName>
        <fullName evidence="3">3-beta hydroxysteroid dehydrogenase/isomerase domain-containing protein</fullName>
    </recommendedName>
</protein>
<accession>X1RGS8</accession>
<sequence length="267" mass="30091">AKDNLIPLTGDILRYGLGLEEAPAGIEAVQHLAGLHNLGEDKDGSIWATNVAGTRNVIDFCLKHKIPHLYFTSTAYTFGRNVYERSKAYCEYLVTNCDIPKVTIFKPSIIMGTPEHFYPGHFSQFVKLLIKVHQRAEIIRRKVEGILRLPIIEPIFRMKANPQGKLNLVPISAVAEAMATIDKPGTYWLTHPEPPTLEQLVEWIGEFILVKIKIDAGFKPTPIETMFERMAAAFQPYLWGDDFKSDLSKCPAIGKDFIHDTIKRSLS</sequence>
<dbReference type="InterPro" id="IPR036291">
    <property type="entry name" value="NAD(P)-bd_dom_sf"/>
</dbReference>
<feature type="domain" description="3-beta hydroxysteroid dehydrogenase/isomerase" evidence="3">
    <location>
        <begin position="8"/>
        <end position="84"/>
    </location>
</feature>
<comment type="similarity">
    <text evidence="1">Belongs to the 3-beta-HSD family.</text>
</comment>
<dbReference type="SUPFAM" id="SSF51735">
    <property type="entry name" value="NAD(P)-binding Rossmann-fold domains"/>
    <property type="match status" value="1"/>
</dbReference>
<dbReference type="EMBL" id="BARW01000564">
    <property type="protein sequence ID" value="GAI66186.1"/>
    <property type="molecule type" value="Genomic_DNA"/>
</dbReference>
<comment type="caution">
    <text evidence="4">The sequence shown here is derived from an EMBL/GenBank/DDBJ whole genome shotgun (WGS) entry which is preliminary data.</text>
</comment>
<organism evidence="4">
    <name type="scientific">marine sediment metagenome</name>
    <dbReference type="NCBI Taxonomy" id="412755"/>
    <lineage>
        <taxon>unclassified sequences</taxon>
        <taxon>metagenomes</taxon>
        <taxon>ecological metagenomes</taxon>
    </lineage>
</organism>
<dbReference type="PANTHER" id="PTHR43245">
    <property type="entry name" value="BIFUNCTIONAL POLYMYXIN RESISTANCE PROTEIN ARNA"/>
    <property type="match status" value="1"/>
</dbReference>
<dbReference type="InterPro" id="IPR002225">
    <property type="entry name" value="3Beta_OHSteriod_DH/Estase"/>
</dbReference>
<feature type="non-terminal residue" evidence="4">
    <location>
        <position position="1"/>
    </location>
</feature>